<keyword evidence="2" id="KW-1133">Transmembrane helix</keyword>
<dbReference type="InterPro" id="IPR011043">
    <property type="entry name" value="Gal_Oxase/kelch_b-propeller"/>
</dbReference>
<feature type="region of interest" description="Disordered" evidence="1">
    <location>
        <begin position="1206"/>
        <end position="1231"/>
    </location>
</feature>
<evidence type="ECO:0000313" key="6">
    <source>
        <dbReference type="EMBL" id="KAK8049476.1"/>
    </source>
</evidence>
<keyword evidence="7" id="KW-1185">Reference proteome</keyword>
<comment type="caution">
    <text evidence="6">The sequence shown here is derived from an EMBL/GenBank/DDBJ whole genome shotgun (WGS) entry which is preliminary data.</text>
</comment>
<feature type="domain" description="Rax2-like C-terminal" evidence="3">
    <location>
        <begin position="907"/>
        <end position="1152"/>
    </location>
</feature>
<evidence type="ECO:0000256" key="1">
    <source>
        <dbReference type="SAM" id="MobiDB-lite"/>
    </source>
</evidence>
<dbReference type="InterPro" id="IPR024982">
    <property type="entry name" value="Rax2-like_C"/>
</dbReference>
<dbReference type="InterPro" id="IPR048265">
    <property type="entry name" value="Rax2-like_third"/>
</dbReference>
<dbReference type="InterPro" id="IPR048266">
    <property type="entry name" value="Rax2-like_second"/>
</dbReference>
<evidence type="ECO:0000256" key="2">
    <source>
        <dbReference type="SAM" id="Phobius"/>
    </source>
</evidence>
<dbReference type="Pfam" id="PF20843">
    <property type="entry name" value="Rax2_3"/>
    <property type="match status" value="1"/>
</dbReference>
<dbReference type="PANTHER" id="PTHR31778:SF2">
    <property type="entry name" value="BUD SITE SELECTION PROTEIN RAX2"/>
    <property type="match status" value="1"/>
</dbReference>
<feature type="transmembrane region" description="Helical" evidence="2">
    <location>
        <begin position="1156"/>
        <end position="1185"/>
    </location>
</feature>
<keyword evidence="2" id="KW-0472">Membrane</keyword>
<reference evidence="6 7" key="1">
    <citation type="submission" date="2023-01" db="EMBL/GenBank/DDBJ databases">
        <title>Analysis of 21 Apiospora genomes using comparative genomics revels a genus with tremendous synthesis potential of carbohydrate active enzymes and secondary metabolites.</title>
        <authorList>
            <person name="Sorensen T."/>
        </authorList>
    </citation>
    <scope>NUCLEOTIDE SEQUENCE [LARGE SCALE GENOMIC DNA]</scope>
    <source>
        <strain evidence="6 7">CBS 135458</strain>
    </source>
</reference>
<dbReference type="InterPro" id="IPR015915">
    <property type="entry name" value="Kelch-typ_b-propeller"/>
</dbReference>
<dbReference type="RefSeq" id="XP_066711725.1">
    <property type="nucleotide sequence ID" value="XM_066862615.1"/>
</dbReference>
<evidence type="ECO:0000259" key="5">
    <source>
        <dbReference type="Pfam" id="PF20843"/>
    </source>
</evidence>
<dbReference type="Gene3D" id="2.120.10.80">
    <property type="entry name" value="Kelch-type beta propeller"/>
    <property type="match status" value="1"/>
</dbReference>
<dbReference type="SUPFAM" id="SSF50965">
    <property type="entry name" value="Galactose oxidase, central domain"/>
    <property type="match status" value="2"/>
</dbReference>
<accession>A0ABR1TUD7</accession>
<dbReference type="Pfam" id="PF12768">
    <property type="entry name" value="Rax2"/>
    <property type="match status" value="1"/>
</dbReference>
<organism evidence="6 7">
    <name type="scientific">Apiospora phragmitis</name>
    <dbReference type="NCBI Taxonomy" id="2905665"/>
    <lineage>
        <taxon>Eukaryota</taxon>
        <taxon>Fungi</taxon>
        <taxon>Dikarya</taxon>
        <taxon>Ascomycota</taxon>
        <taxon>Pezizomycotina</taxon>
        <taxon>Sordariomycetes</taxon>
        <taxon>Xylariomycetidae</taxon>
        <taxon>Amphisphaeriales</taxon>
        <taxon>Apiosporaceae</taxon>
        <taxon>Apiospora</taxon>
    </lineage>
</organism>
<feature type="domain" description="Rax2-like second" evidence="4">
    <location>
        <begin position="225"/>
        <end position="374"/>
    </location>
</feature>
<evidence type="ECO:0000259" key="4">
    <source>
        <dbReference type="Pfam" id="PF20842"/>
    </source>
</evidence>
<dbReference type="Pfam" id="PF20842">
    <property type="entry name" value="Rax2_2"/>
    <property type="match status" value="1"/>
</dbReference>
<gene>
    <name evidence="6" type="ORF">PG994_011206</name>
</gene>
<proteinExistence type="predicted"/>
<dbReference type="Proteomes" id="UP001480595">
    <property type="component" value="Unassembled WGS sequence"/>
</dbReference>
<protein>
    <submittedName>
        <fullName evidence="6">Polarized growth protein rax2</fullName>
    </submittedName>
</protein>
<dbReference type="EMBL" id="JAQQWL010000011">
    <property type="protein sequence ID" value="KAK8049476.1"/>
    <property type="molecule type" value="Genomic_DNA"/>
</dbReference>
<feature type="domain" description="Rax2-like third" evidence="5">
    <location>
        <begin position="385"/>
        <end position="542"/>
    </location>
</feature>
<evidence type="ECO:0000259" key="3">
    <source>
        <dbReference type="Pfam" id="PF12768"/>
    </source>
</evidence>
<name>A0ABR1TUD7_9PEZI</name>
<evidence type="ECO:0000313" key="7">
    <source>
        <dbReference type="Proteomes" id="UP001480595"/>
    </source>
</evidence>
<keyword evidence="2" id="KW-0812">Transmembrane</keyword>
<dbReference type="GeneID" id="92095678"/>
<sequence length="1231" mass="129325">MRISYRRRPASRKPANSLTSYLFGLTTIATLSHALTVTPVPSPDLDLSNLGRVAIAGDFAGISLNEFEGQTEQPFNTNGSESLMIRLPNGVFSNILTTDASIQTICSFRGALILGGNFTSLDGRSSTGIAQFNLDDMTLSPIAGLLGQVNALFCDDDAGKVYVGGSFKAADSTNAITWVADSNWASLPFAGFNGPVTSITKASNGHIVFGGRFTGLGNTSTPSQPDEQAINLSTATISANQGTTAAGFSDPKNIVCKTGGTNGAGNTWLLADNTPGSWSAKFRYGFQPTKLRLWNTHQDGRGVKTWRYTALPINGIMNFTYVDPKTNQNISCTSECPLSDDPSVEFQDFHFVNNVGQDEFRIDVSEWYGKGGGLNGIELLQDDIFAYAINDFNEPSCANTSFASSATTTGDWKVTPSGQSSADYLSVNIPSPVNSAAASITFFPDIREAGNYTLSLYTPGCIQDNTCGTRGQVNITWSVSPNAPVGSKVLFQTNNFDKYDVLDMTILEASSSSFRPSVTITALNNQDLSSMTMVAQKVNFVLMNSTGGLNGLFDYDPSKAKIDTVDFGTSAFDKLGSTFSRGSAVSALATTGDITYIGGNFTSDKVRNIVAINSKDSSTVPLESGTNGQIMSMALVHNQLFVGGSFNNTSDGSNPALGNVAVYDTASKKWASLGAGVDGPVMNVVDMTLNLSSNKPESVIAVSGSFSQLLAFGSNPEHAVNGFAIWVKSQSNWLQNVNGPTPFLDGILSTSLINGADDGKSVYAGSLSSQVLRAEGAATMGNSIGSFPLNIQPPASAANMTTNFAGVRKRLSSANSTDVSGVVAGLFYKEGGLNVTILAGHFSATASDGTPFANMAFIDGVANNKVTGLPAGVTDASTFRAVAIQGSTLFAGGRVNGTVGESRVNGLVSFDMASKKFNQQPPSLSGGEGTVSSITVRPDSGEVFVGGSFEDAGSLDCPGLCVFSTATFQWSRPGFGLQGDVNAMMWSSKTKVVVGGNMTLNDTSAFLSSYDASSSSWSGFPELPGPVDAITAANKEGTQLWVSGTARDGSVYLMKYDGSSMVPAGITFDAETAIKSLQVFTVTEARDSESNLVDRNQVLMITGSLSIPNFGKASSALFDGDKIRPYALTSNTGNSAGSIAKIFVENPDNFFKPSKAGLAVGFIVLIGLAISLALMLLIVVAGLALDRYRKKRDGYVPAPTSMYDRGSGMRRIPPHELLDSLSKGRPGAPHV</sequence>
<dbReference type="PANTHER" id="PTHR31778">
    <property type="entry name" value="BUD SITE SELECTION PROTEIN RAX2"/>
    <property type="match status" value="1"/>
</dbReference>